<dbReference type="InterPro" id="IPR036864">
    <property type="entry name" value="Zn2-C6_fun-type_DNA-bd_sf"/>
</dbReference>
<dbReference type="PANTHER" id="PTHR47660">
    <property type="entry name" value="TRANSCRIPTION FACTOR WITH C2H2 AND ZN(2)-CYS(6) DNA BINDING DOMAIN (EUROFUNG)-RELATED-RELATED"/>
    <property type="match status" value="1"/>
</dbReference>
<keyword evidence="4" id="KW-0804">Transcription</keyword>
<dbReference type="EMBL" id="ML996569">
    <property type="protein sequence ID" value="KAF2759899.1"/>
    <property type="molecule type" value="Genomic_DNA"/>
</dbReference>
<dbReference type="InterPro" id="IPR001138">
    <property type="entry name" value="Zn2Cys6_DnaBD"/>
</dbReference>
<dbReference type="RefSeq" id="XP_033602350.1">
    <property type="nucleotide sequence ID" value="XM_033743700.1"/>
</dbReference>
<dbReference type="OrthoDB" id="5423818at2759"/>
<evidence type="ECO:0000256" key="2">
    <source>
        <dbReference type="ARBA" id="ARBA00022833"/>
    </source>
</evidence>
<reference evidence="8" key="1">
    <citation type="journal article" date="2020" name="Stud. Mycol.">
        <title>101 Dothideomycetes genomes: a test case for predicting lifestyles and emergence of pathogens.</title>
        <authorList>
            <person name="Haridas S."/>
            <person name="Albert R."/>
            <person name="Binder M."/>
            <person name="Bloem J."/>
            <person name="Labutti K."/>
            <person name="Salamov A."/>
            <person name="Andreopoulos B."/>
            <person name="Baker S."/>
            <person name="Barry K."/>
            <person name="Bills G."/>
            <person name="Bluhm B."/>
            <person name="Cannon C."/>
            <person name="Castanera R."/>
            <person name="Culley D."/>
            <person name="Daum C."/>
            <person name="Ezra D."/>
            <person name="Gonzalez J."/>
            <person name="Henrissat B."/>
            <person name="Kuo A."/>
            <person name="Liang C."/>
            <person name="Lipzen A."/>
            <person name="Lutzoni F."/>
            <person name="Magnuson J."/>
            <person name="Mondo S."/>
            <person name="Nolan M."/>
            <person name="Ohm R."/>
            <person name="Pangilinan J."/>
            <person name="Park H.-J."/>
            <person name="Ramirez L."/>
            <person name="Alfaro M."/>
            <person name="Sun H."/>
            <person name="Tritt A."/>
            <person name="Yoshinaga Y."/>
            <person name="Zwiers L.-H."/>
            <person name="Turgeon B."/>
            <person name="Goodwin S."/>
            <person name="Spatafora J."/>
            <person name="Crous P."/>
            <person name="Grigoriev I."/>
        </authorList>
    </citation>
    <scope>NUCLEOTIDE SEQUENCE</scope>
    <source>
        <strain evidence="8">CBS 121739</strain>
    </source>
</reference>
<keyword evidence="2" id="KW-0862">Zinc</keyword>
<dbReference type="GeneID" id="54484754"/>
<dbReference type="PROSITE" id="PS00463">
    <property type="entry name" value="ZN2_CY6_FUNGAL_1"/>
    <property type="match status" value="1"/>
</dbReference>
<keyword evidence="3" id="KW-0805">Transcription regulation</keyword>
<dbReference type="GO" id="GO:0008270">
    <property type="term" value="F:zinc ion binding"/>
    <property type="evidence" value="ECO:0007669"/>
    <property type="project" value="InterPro"/>
</dbReference>
<gene>
    <name evidence="8" type="ORF">EJ05DRAFT_474937</name>
</gene>
<feature type="compositionally biased region" description="Polar residues" evidence="6">
    <location>
        <begin position="97"/>
        <end position="109"/>
    </location>
</feature>
<evidence type="ECO:0000256" key="4">
    <source>
        <dbReference type="ARBA" id="ARBA00023163"/>
    </source>
</evidence>
<dbReference type="Gene3D" id="4.10.240.10">
    <property type="entry name" value="Zn(2)-C6 fungal-type DNA-binding domain"/>
    <property type="match status" value="1"/>
</dbReference>
<dbReference type="GO" id="GO:0000981">
    <property type="term" value="F:DNA-binding transcription factor activity, RNA polymerase II-specific"/>
    <property type="evidence" value="ECO:0007669"/>
    <property type="project" value="InterPro"/>
</dbReference>
<dbReference type="AlphaFoldDB" id="A0A6A6WCJ3"/>
<proteinExistence type="predicted"/>
<organism evidence="8 9">
    <name type="scientific">Pseudovirgaria hyperparasitica</name>
    <dbReference type="NCBI Taxonomy" id="470096"/>
    <lineage>
        <taxon>Eukaryota</taxon>
        <taxon>Fungi</taxon>
        <taxon>Dikarya</taxon>
        <taxon>Ascomycota</taxon>
        <taxon>Pezizomycotina</taxon>
        <taxon>Dothideomycetes</taxon>
        <taxon>Dothideomycetes incertae sedis</taxon>
        <taxon>Acrospermales</taxon>
        <taxon>Acrospermaceae</taxon>
        <taxon>Pseudovirgaria</taxon>
    </lineage>
</organism>
<feature type="region of interest" description="Disordered" evidence="6">
    <location>
        <begin position="80"/>
        <end position="109"/>
    </location>
</feature>
<evidence type="ECO:0000256" key="5">
    <source>
        <dbReference type="ARBA" id="ARBA00023242"/>
    </source>
</evidence>
<evidence type="ECO:0000256" key="6">
    <source>
        <dbReference type="SAM" id="MobiDB-lite"/>
    </source>
</evidence>
<keyword evidence="5" id="KW-0539">Nucleus</keyword>
<sequence>MLDEQGTPPVLRCTLCTKTFEKPSTLHRHGYYCRSRQFGAKTRVRSCHACAQNKTKCDNRRPRCSRCILKGVECRYPERTTKAERPKPGNGRALPSPASTTGTPSMLSDLDQTQALPDKATEILSISGSGIALDLPDVIPIADIDFDDPSIDPGQWNDTILDFGDLMGMDSEGDASTSPSSITAASSTEILLPQTQAWNHIVSIPAQPSTNVRSIVQRIPMTKGTQRIASLILHNLKSYPRMMLHQSNPPPFIHQHSVCFGDEDDTLGTLNTCMSLLHMANSGMKDCRKLFWKYVRIECETLRSRYQDLNKWELLAAMQALSIYIIVRLEEGETDSNNCDALLVAATIVIAKRFNTISAGTALESSTTEFDPKAIWKDWIFEESRRRLCIIYRVVNMLVYFEPAAICELQTDLAIAPLPSKKPLWEANNEVTWMHESAPMKIDYGLAANGDLVELDNDALLCGDQLLVRKSPDSGLRSRQVREWEEWCSGMDGLGSLVMLAAALIT</sequence>
<evidence type="ECO:0000313" key="8">
    <source>
        <dbReference type="EMBL" id="KAF2759899.1"/>
    </source>
</evidence>
<evidence type="ECO:0000313" key="9">
    <source>
        <dbReference type="Proteomes" id="UP000799437"/>
    </source>
</evidence>
<dbReference type="SMART" id="SM00066">
    <property type="entry name" value="GAL4"/>
    <property type="match status" value="1"/>
</dbReference>
<dbReference type="Proteomes" id="UP000799437">
    <property type="component" value="Unassembled WGS sequence"/>
</dbReference>
<dbReference type="PANTHER" id="PTHR47660:SF3">
    <property type="entry name" value="FINGER DOMAIN PROTEIN, PUTATIVE (AFU_ORTHOLOGUE AFUA_4G03310)-RELATED"/>
    <property type="match status" value="1"/>
</dbReference>
<protein>
    <recommendedName>
        <fullName evidence="7">Zn(2)-C6 fungal-type domain-containing protein</fullName>
    </recommendedName>
</protein>
<evidence type="ECO:0000259" key="7">
    <source>
        <dbReference type="PROSITE" id="PS50048"/>
    </source>
</evidence>
<keyword evidence="9" id="KW-1185">Reference proteome</keyword>
<dbReference type="Pfam" id="PF00172">
    <property type="entry name" value="Zn_clus"/>
    <property type="match status" value="1"/>
</dbReference>
<evidence type="ECO:0000256" key="1">
    <source>
        <dbReference type="ARBA" id="ARBA00022723"/>
    </source>
</evidence>
<dbReference type="CDD" id="cd00067">
    <property type="entry name" value="GAL4"/>
    <property type="match status" value="1"/>
</dbReference>
<accession>A0A6A6WCJ3</accession>
<dbReference type="SUPFAM" id="SSF57701">
    <property type="entry name" value="Zn2/Cys6 DNA-binding domain"/>
    <property type="match status" value="1"/>
</dbReference>
<keyword evidence="1" id="KW-0479">Metal-binding</keyword>
<name>A0A6A6WCJ3_9PEZI</name>
<evidence type="ECO:0000256" key="3">
    <source>
        <dbReference type="ARBA" id="ARBA00023015"/>
    </source>
</evidence>
<dbReference type="PROSITE" id="PS50048">
    <property type="entry name" value="ZN2_CY6_FUNGAL_2"/>
    <property type="match status" value="1"/>
</dbReference>
<feature type="domain" description="Zn(2)-C6 fungal-type" evidence="7">
    <location>
        <begin position="46"/>
        <end position="76"/>
    </location>
</feature>